<evidence type="ECO:0000313" key="2">
    <source>
        <dbReference type="EMBL" id="NDV36086.1"/>
    </source>
</evidence>
<organism evidence="2">
    <name type="scientific">Arcella intermedia</name>
    <dbReference type="NCBI Taxonomy" id="1963864"/>
    <lineage>
        <taxon>Eukaryota</taxon>
        <taxon>Amoebozoa</taxon>
        <taxon>Tubulinea</taxon>
        <taxon>Elardia</taxon>
        <taxon>Arcellinida</taxon>
        <taxon>Sphaerothecina</taxon>
        <taxon>Arcellidae</taxon>
        <taxon>Arcella</taxon>
    </lineage>
</organism>
<accession>A0A6B2LGB1</accession>
<dbReference type="EMBL" id="GIBP01007117">
    <property type="protein sequence ID" value="NDV36086.1"/>
    <property type="molecule type" value="Transcribed_RNA"/>
</dbReference>
<sequence length="187" mass="21711">MRRPRMRRLPKLPLPQQRRPPPRLPAPRIDLHLQRLRPPRALLSLRLLAALRPRCAHPGRPQPGLRGGRALPVLLPPVRLRAPRLPVLPFPLPHRRHRRRARRLRGALSRPGGQLRALPQRNRDPPRLPLPRWCREAQQRLRVQLAEVPVDLRQQLLPQPRLPRLPAPRRFFSPLPAPGRIHSGGLR</sequence>
<feature type="compositionally biased region" description="Basic residues" evidence="1">
    <location>
        <begin position="1"/>
        <end position="10"/>
    </location>
</feature>
<name>A0A6B2LGB1_9EUKA</name>
<dbReference type="AlphaFoldDB" id="A0A6B2LGB1"/>
<evidence type="ECO:0000256" key="1">
    <source>
        <dbReference type="SAM" id="MobiDB-lite"/>
    </source>
</evidence>
<protein>
    <submittedName>
        <fullName evidence="2">Uncharacterized protein</fullName>
    </submittedName>
</protein>
<reference evidence="2" key="1">
    <citation type="journal article" date="2020" name="J. Eukaryot. Microbiol.">
        <title>De novo Sequencing, Assembly and Annotation of the Transcriptome for the Free-Living Testate Amoeba Arcella intermedia.</title>
        <authorList>
            <person name="Ribeiro G.M."/>
            <person name="Porfirio-Sousa A.L."/>
            <person name="Maurer-Alcala X.X."/>
            <person name="Katz L.A."/>
            <person name="Lahr D.J.G."/>
        </authorList>
    </citation>
    <scope>NUCLEOTIDE SEQUENCE</scope>
</reference>
<proteinExistence type="predicted"/>
<feature type="region of interest" description="Disordered" evidence="1">
    <location>
        <begin position="97"/>
        <end position="129"/>
    </location>
</feature>
<feature type="region of interest" description="Disordered" evidence="1">
    <location>
        <begin position="168"/>
        <end position="187"/>
    </location>
</feature>
<feature type="region of interest" description="Disordered" evidence="1">
    <location>
        <begin position="1"/>
        <end position="26"/>
    </location>
</feature>